<comment type="caution">
    <text evidence="2">The sequence shown here is derived from an EMBL/GenBank/DDBJ whole genome shotgun (WGS) entry which is preliminary data.</text>
</comment>
<gene>
    <name evidence="2" type="ORF">BJ875DRAFT_446096</name>
</gene>
<feature type="compositionally biased region" description="Basic and acidic residues" evidence="1">
    <location>
        <begin position="239"/>
        <end position="254"/>
    </location>
</feature>
<sequence length="306" mass="33019">MDKVDDGAESLRAFCFRSPDTLARAIDIDMLGILCLCSDHGEFDATPAGGVVVSIRSRTDDWVGQPNESEMAWKSSGRASRWENGLFIIHATLPILRATSCTDKYTFPSDCHTQLTGGVEYGGRAISRGPKSRGAWRPLESSARRCGDKSQTAFVGGVARARVLGMGSAPGLVRLECPRAGQMRSSGTGCGAGNQVNRRPWPVKAPPLAAERGRGGSERSWFHASPASHSARGGCSHLRRVDGGRTEDGRRTDGGPRCLLVRARLERGPRWTLKTRAEWPMRRDGEGPEGWTVITAVFLCGVNIGS</sequence>
<name>A0A9P8C0V5_9HELO</name>
<proteinExistence type="predicted"/>
<keyword evidence="3" id="KW-1185">Reference proteome</keyword>
<feature type="compositionally biased region" description="Basic and acidic residues" evidence="1">
    <location>
        <begin position="211"/>
        <end position="221"/>
    </location>
</feature>
<dbReference type="EMBL" id="MU251791">
    <property type="protein sequence ID" value="KAG9229287.1"/>
    <property type="molecule type" value="Genomic_DNA"/>
</dbReference>
<evidence type="ECO:0000313" key="2">
    <source>
        <dbReference type="EMBL" id="KAG9229287.1"/>
    </source>
</evidence>
<evidence type="ECO:0000256" key="1">
    <source>
        <dbReference type="SAM" id="MobiDB-lite"/>
    </source>
</evidence>
<organism evidence="2 3">
    <name type="scientific">Amylocarpus encephaloides</name>
    <dbReference type="NCBI Taxonomy" id="45428"/>
    <lineage>
        <taxon>Eukaryota</taxon>
        <taxon>Fungi</taxon>
        <taxon>Dikarya</taxon>
        <taxon>Ascomycota</taxon>
        <taxon>Pezizomycotina</taxon>
        <taxon>Leotiomycetes</taxon>
        <taxon>Helotiales</taxon>
        <taxon>Helotiales incertae sedis</taxon>
        <taxon>Amylocarpus</taxon>
    </lineage>
</organism>
<protein>
    <submittedName>
        <fullName evidence="2">Uncharacterized protein</fullName>
    </submittedName>
</protein>
<dbReference type="AlphaFoldDB" id="A0A9P8C0V5"/>
<accession>A0A9P8C0V5</accession>
<dbReference type="Proteomes" id="UP000824998">
    <property type="component" value="Unassembled WGS sequence"/>
</dbReference>
<evidence type="ECO:0000313" key="3">
    <source>
        <dbReference type="Proteomes" id="UP000824998"/>
    </source>
</evidence>
<reference evidence="2" key="1">
    <citation type="journal article" date="2021" name="IMA Fungus">
        <title>Genomic characterization of three marine fungi, including Emericellopsis atlantica sp. nov. with signatures of a generalist lifestyle and marine biomass degradation.</title>
        <authorList>
            <person name="Hagestad O.C."/>
            <person name="Hou L."/>
            <person name="Andersen J.H."/>
            <person name="Hansen E.H."/>
            <person name="Altermark B."/>
            <person name="Li C."/>
            <person name="Kuhnert E."/>
            <person name="Cox R.J."/>
            <person name="Crous P.W."/>
            <person name="Spatafora J.W."/>
            <person name="Lail K."/>
            <person name="Amirebrahimi M."/>
            <person name="Lipzen A."/>
            <person name="Pangilinan J."/>
            <person name="Andreopoulos W."/>
            <person name="Hayes R.D."/>
            <person name="Ng V."/>
            <person name="Grigoriev I.V."/>
            <person name="Jackson S.A."/>
            <person name="Sutton T.D.S."/>
            <person name="Dobson A.D.W."/>
            <person name="Rama T."/>
        </authorList>
    </citation>
    <scope>NUCLEOTIDE SEQUENCE</scope>
    <source>
        <strain evidence="2">TRa018bII</strain>
    </source>
</reference>
<feature type="region of interest" description="Disordered" evidence="1">
    <location>
        <begin position="183"/>
        <end position="255"/>
    </location>
</feature>